<protein>
    <submittedName>
        <fullName evidence="14">Serine threonine- kinase D3-like</fullName>
    </submittedName>
</protein>
<keyword evidence="15" id="KW-1185">Reference proteome</keyword>
<evidence type="ECO:0000256" key="8">
    <source>
        <dbReference type="ARBA" id="ARBA00022771"/>
    </source>
</evidence>
<dbReference type="AlphaFoldDB" id="A0A6S7IF53"/>
<dbReference type="GO" id="GO:0035556">
    <property type="term" value="P:intracellular signal transduction"/>
    <property type="evidence" value="ECO:0007669"/>
    <property type="project" value="TreeGrafter"/>
</dbReference>
<reference evidence="14" key="1">
    <citation type="submission" date="2020-04" db="EMBL/GenBank/DDBJ databases">
        <authorList>
            <person name="Alioto T."/>
            <person name="Alioto T."/>
            <person name="Gomez Garrido J."/>
        </authorList>
    </citation>
    <scope>NUCLEOTIDE SEQUENCE</scope>
    <source>
        <strain evidence="14">A484AB</strain>
    </source>
</reference>
<evidence type="ECO:0000256" key="12">
    <source>
        <dbReference type="SAM" id="MobiDB-lite"/>
    </source>
</evidence>
<dbReference type="PANTHER" id="PTHR22968">
    <property type="entry name" value="PROTEIN KINASE C, MU"/>
    <property type="match status" value="1"/>
</dbReference>
<dbReference type="GO" id="GO:0005829">
    <property type="term" value="C:cytosol"/>
    <property type="evidence" value="ECO:0007669"/>
    <property type="project" value="TreeGrafter"/>
</dbReference>
<dbReference type="CDD" id="cd20795">
    <property type="entry name" value="C1_PKD_rpt1"/>
    <property type="match status" value="1"/>
</dbReference>
<keyword evidence="7" id="KW-0677">Repeat</keyword>
<keyword evidence="4" id="KW-0723">Serine/threonine-protein kinase</keyword>
<dbReference type="InterPro" id="IPR020454">
    <property type="entry name" value="DAG/PE-bd"/>
</dbReference>
<dbReference type="Gene3D" id="3.30.60.20">
    <property type="match status" value="2"/>
</dbReference>
<keyword evidence="10" id="KW-0862">Zinc</keyword>
<evidence type="ECO:0000256" key="7">
    <source>
        <dbReference type="ARBA" id="ARBA00022737"/>
    </source>
</evidence>
<feature type="domain" description="Phorbol-ester/DAG-type" evidence="13">
    <location>
        <begin position="212"/>
        <end position="261"/>
    </location>
</feature>
<dbReference type="PROSITE" id="PS50081">
    <property type="entry name" value="ZF_DAG_PE_2"/>
    <property type="match status" value="2"/>
</dbReference>
<evidence type="ECO:0000256" key="9">
    <source>
        <dbReference type="ARBA" id="ARBA00022777"/>
    </source>
</evidence>
<evidence type="ECO:0000256" key="2">
    <source>
        <dbReference type="ARBA" id="ARBA00004496"/>
    </source>
</evidence>
<sequence>MEGSREGSASSPNRRAITLQCGVFRETTIFEEQVLSVFQELVYFFLVNQFPDHSYVALSDKILLYKHDYSKPNVLELLTDVEQLTDGAVVEIVFKAQELHDETVIRPHMLVVHSYGSPTFCDYCGEMLFGLVRQGLKCEGCGGNFHKRCAFKIPNNCSDVKRRGSLQSTSGLSSLGSTDSFLPNDKNGRRMTWTGGRPVWIDRAILGRIDVPHTFAVRSYKKPTVCQICKKMLRIFGQGVQCKDCKFTAHKKCAADAPKNCLGDT</sequence>
<feature type="region of interest" description="Disordered" evidence="12">
    <location>
        <begin position="167"/>
        <end position="189"/>
    </location>
</feature>
<dbReference type="GO" id="GO:0008270">
    <property type="term" value="F:zinc ion binding"/>
    <property type="evidence" value="ECO:0007669"/>
    <property type="project" value="UniProtKB-KW"/>
</dbReference>
<dbReference type="Proteomes" id="UP001152795">
    <property type="component" value="Unassembled WGS sequence"/>
</dbReference>
<evidence type="ECO:0000256" key="3">
    <source>
        <dbReference type="ARBA" id="ARBA00022490"/>
    </source>
</evidence>
<evidence type="ECO:0000256" key="10">
    <source>
        <dbReference type="ARBA" id="ARBA00022833"/>
    </source>
</evidence>
<dbReference type="PRINTS" id="PR00008">
    <property type="entry name" value="DAGPEDOMAIN"/>
</dbReference>
<keyword evidence="5" id="KW-0808">Transferase</keyword>
<keyword evidence="8" id="KW-0863">Zinc-finger</keyword>
<dbReference type="Pfam" id="PF25525">
    <property type="entry name" value="Ubiquitin_PRKD1_N"/>
    <property type="match status" value="1"/>
</dbReference>
<evidence type="ECO:0000256" key="1">
    <source>
        <dbReference type="ARBA" id="ARBA00004370"/>
    </source>
</evidence>
<keyword evidence="6" id="KW-0479">Metal-binding</keyword>
<evidence type="ECO:0000313" key="14">
    <source>
        <dbReference type="EMBL" id="CAB4015733.1"/>
    </source>
</evidence>
<evidence type="ECO:0000259" key="13">
    <source>
        <dbReference type="PROSITE" id="PS50081"/>
    </source>
</evidence>
<keyword evidence="9 14" id="KW-0418">Kinase</keyword>
<accession>A0A6S7IF53</accession>
<organism evidence="14 15">
    <name type="scientific">Paramuricea clavata</name>
    <name type="common">Red gorgonian</name>
    <name type="synonym">Violescent sea-whip</name>
    <dbReference type="NCBI Taxonomy" id="317549"/>
    <lineage>
        <taxon>Eukaryota</taxon>
        <taxon>Metazoa</taxon>
        <taxon>Cnidaria</taxon>
        <taxon>Anthozoa</taxon>
        <taxon>Octocorallia</taxon>
        <taxon>Malacalcyonacea</taxon>
        <taxon>Plexauridae</taxon>
        <taxon>Paramuricea</taxon>
    </lineage>
</organism>
<evidence type="ECO:0000256" key="6">
    <source>
        <dbReference type="ARBA" id="ARBA00022723"/>
    </source>
</evidence>
<feature type="non-terminal residue" evidence="14">
    <location>
        <position position="265"/>
    </location>
</feature>
<dbReference type="SUPFAM" id="SSF57889">
    <property type="entry name" value="Cysteine-rich domain"/>
    <property type="match status" value="2"/>
</dbReference>
<feature type="compositionally biased region" description="Low complexity" evidence="12">
    <location>
        <begin position="167"/>
        <end position="180"/>
    </location>
</feature>
<dbReference type="Pfam" id="PF00130">
    <property type="entry name" value="C1_1"/>
    <property type="match status" value="2"/>
</dbReference>
<feature type="domain" description="Phorbol-ester/DAG-type" evidence="13">
    <location>
        <begin position="107"/>
        <end position="157"/>
    </location>
</feature>
<keyword evidence="11" id="KW-0472">Membrane</keyword>
<comment type="caution">
    <text evidence="14">The sequence shown here is derived from an EMBL/GenBank/DDBJ whole genome shotgun (WGS) entry which is preliminary data.</text>
</comment>
<dbReference type="PROSITE" id="PS00479">
    <property type="entry name" value="ZF_DAG_PE_1"/>
    <property type="match status" value="2"/>
</dbReference>
<dbReference type="EMBL" id="CACRXK020008823">
    <property type="protein sequence ID" value="CAB4015733.1"/>
    <property type="molecule type" value="Genomic_DNA"/>
</dbReference>
<dbReference type="InterPro" id="IPR057764">
    <property type="entry name" value="Ubiquitin_PRKD1-3_N"/>
</dbReference>
<evidence type="ECO:0000256" key="4">
    <source>
        <dbReference type="ARBA" id="ARBA00022527"/>
    </source>
</evidence>
<dbReference type="GO" id="GO:0007200">
    <property type="term" value="P:phospholipase C-activating G protein-coupled receptor signaling pathway"/>
    <property type="evidence" value="ECO:0007669"/>
    <property type="project" value="TreeGrafter"/>
</dbReference>
<dbReference type="GO" id="GO:0004674">
    <property type="term" value="F:protein serine/threonine kinase activity"/>
    <property type="evidence" value="ECO:0007669"/>
    <property type="project" value="UniProtKB-KW"/>
</dbReference>
<dbReference type="GO" id="GO:0016020">
    <property type="term" value="C:membrane"/>
    <property type="evidence" value="ECO:0007669"/>
    <property type="project" value="UniProtKB-SubCell"/>
</dbReference>
<name>A0A6S7IF53_PARCT</name>
<dbReference type="FunFam" id="3.30.60.20:FF:000021">
    <property type="entry name" value="Serine/threonine-protein kinase"/>
    <property type="match status" value="1"/>
</dbReference>
<evidence type="ECO:0000313" key="15">
    <source>
        <dbReference type="Proteomes" id="UP001152795"/>
    </source>
</evidence>
<dbReference type="SMART" id="SM00109">
    <property type="entry name" value="C1"/>
    <property type="match status" value="2"/>
</dbReference>
<keyword evidence="3" id="KW-0963">Cytoplasm</keyword>
<proteinExistence type="predicted"/>
<dbReference type="OrthoDB" id="10252171at2759"/>
<dbReference type="PANTHER" id="PTHR22968:SF24">
    <property type="entry name" value="SERINE_THREONINE-PROTEIN KINASE"/>
    <property type="match status" value="1"/>
</dbReference>
<dbReference type="InterPro" id="IPR046349">
    <property type="entry name" value="C1-like_sf"/>
</dbReference>
<evidence type="ECO:0000256" key="5">
    <source>
        <dbReference type="ARBA" id="ARBA00022679"/>
    </source>
</evidence>
<gene>
    <name evidence="14" type="ORF">PACLA_8A059127</name>
</gene>
<evidence type="ECO:0000256" key="11">
    <source>
        <dbReference type="ARBA" id="ARBA00023136"/>
    </source>
</evidence>
<dbReference type="InterPro" id="IPR002219">
    <property type="entry name" value="PKC_DAG/PE"/>
</dbReference>
<comment type="subcellular location">
    <subcellularLocation>
        <location evidence="2">Cytoplasm</location>
    </subcellularLocation>
    <subcellularLocation>
        <location evidence="1">Membrane</location>
    </subcellularLocation>
</comment>